<evidence type="ECO:0000313" key="2">
    <source>
        <dbReference type="Proteomes" id="UP000800035"/>
    </source>
</evidence>
<proteinExistence type="predicted"/>
<dbReference type="InterPro" id="IPR036085">
    <property type="entry name" value="PAZ_dom_sf"/>
</dbReference>
<protein>
    <recommendedName>
        <fullName evidence="3">PAZ domain-containing protein</fullName>
    </recommendedName>
</protein>
<dbReference type="AlphaFoldDB" id="A0A6A5TPE8"/>
<dbReference type="Proteomes" id="UP000800035">
    <property type="component" value="Unassembled WGS sequence"/>
</dbReference>
<accession>A0A6A5TPE8</accession>
<keyword evidence="2" id="KW-1185">Reference proteome</keyword>
<evidence type="ECO:0000313" key="1">
    <source>
        <dbReference type="EMBL" id="KAF1952686.1"/>
    </source>
</evidence>
<gene>
    <name evidence="1" type="ORF">CC80DRAFT_507861</name>
</gene>
<dbReference type="SUPFAM" id="SSF101690">
    <property type="entry name" value="PAZ domain"/>
    <property type="match status" value="1"/>
</dbReference>
<dbReference type="Gene3D" id="2.170.260.10">
    <property type="entry name" value="paz domain"/>
    <property type="match status" value="1"/>
</dbReference>
<dbReference type="OrthoDB" id="3800893at2759"/>
<sequence>MDFDLVPVFRQETKVLAFAKHQTIGLSSDEALEKLKAFLCGLQVQYGQTQDASDAQLQSQGSLRIRKIRDLKSNSEVGQVMVNGAGKHVTVRRHMRDHGILLDSTDAHFPLADIGFKKPFWVPLDVLIIPARQFLKKTSVHQEGAIITTSTYSRLTYI</sequence>
<name>A0A6A5TPE8_9PLEO</name>
<reference evidence="1" key="1">
    <citation type="journal article" date="2020" name="Stud. Mycol.">
        <title>101 Dothideomycetes genomes: a test case for predicting lifestyles and emergence of pathogens.</title>
        <authorList>
            <person name="Haridas S."/>
            <person name="Albert R."/>
            <person name="Binder M."/>
            <person name="Bloem J."/>
            <person name="Labutti K."/>
            <person name="Salamov A."/>
            <person name="Andreopoulos B."/>
            <person name="Baker S."/>
            <person name="Barry K."/>
            <person name="Bills G."/>
            <person name="Bluhm B."/>
            <person name="Cannon C."/>
            <person name="Castanera R."/>
            <person name="Culley D."/>
            <person name="Daum C."/>
            <person name="Ezra D."/>
            <person name="Gonzalez J."/>
            <person name="Henrissat B."/>
            <person name="Kuo A."/>
            <person name="Liang C."/>
            <person name="Lipzen A."/>
            <person name="Lutzoni F."/>
            <person name="Magnuson J."/>
            <person name="Mondo S."/>
            <person name="Nolan M."/>
            <person name="Ohm R."/>
            <person name="Pangilinan J."/>
            <person name="Park H.-J."/>
            <person name="Ramirez L."/>
            <person name="Alfaro M."/>
            <person name="Sun H."/>
            <person name="Tritt A."/>
            <person name="Yoshinaga Y."/>
            <person name="Zwiers L.-H."/>
            <person name="Turgeon B."/>
            <person name="Goodwin S."/>
            <person name="Spatafora J."/>
            <person name="Crous P."/>
            <person name="Grigoriev I."/>
        </authorList>
    </citation>
    <scope>NUCLEOTIDE SEQUENCE</scope>
    <source>
        <strain evidence="1">CBS 675.92</strain>
    </source>
</reference>
<organism evidence="1 2">
    <name type="scientific">Byssothecium circinans</name>
    <dbReference type="NCBI Taxonomy" id="147558"/>
    <lineage>
        <taxon>Eukaryota</taxon>
        <taxon>Fungi</taxon>
        <taxon>Dikarya</taxon>
        <taxon>Ascomycota</taxon>
        <taxon>Pezizomycotina</taxon>
        <taxon>Dothideomycetes</taxon>
        <taxon>Pleosporomycetidae</taxon>
        <taxon>Pleosporales</taxon>
        <taxon>Massarineae</taxon>
        <taxon>Massarinaceae</taxon>
        <taxon>Byssothecium</taxon>
    </lineage>
</organism>
<evidence type="ECO:0008006" key="3">
    <source>
        <dbReference type="Google" id="ProtNLM"/>
    </source>
</evidence>
<dbReference type="EMBL" id="ML977009">
    <property type="protein sequence ID" value="KAF1952686.1"/>
    <property type="molecule type" value="Genomic_DNA"/>
</dbReference>